<feature type="coiled-coil region" evidence="1">
    <location>
        <begin position="279"/>
        <end position="345"/>
    </location>
</feature>
<keyword evidence="6" id="KW-1185">Reference proteome</keyword>
<proteinExistence type="predicted"/>
<dbReference type="RefSeq" id="WP_101540677.1">
    <property type="nucleotide sequence ID" value="NZ_PKGS01000006.1"/>
</dbReference>
<feature type="compositionally biased region" description="Basic and acidic residues" evidence="2">
    <location>
        <begin position="377"/>
        <end position="397"/>
    </location>
</feature>
<evidence type="ECO:0000256" key="3">
    <source>
        <dbReference type="SAM" id="Phobius"/>
    </source>
</evidence>
<dbReference type="EMBL" id="PKGS01000006">
    <property type="protein sequence ID" value="PKZ15659.1"/>
    <property type="molecule type" value="Genomic_DNA"/>
</dbReference>
<gene>
    <name evidence="5" type="ORF">CYJ34_07600</name>
</gene>
<keyword evidence="3" id="KW-0472">Membrane</keyword>
<feature type="coiled-coil region" evidence="1">
    <location>
        <begin position="174"/>
        <end position="239"/>
    </location>
</feature>
<keyword evidence="4" id="KW-0732">Signal</keyword>
<feature type="chain" id="PRO_5014159992" evidence="4">
    <location>
        <begin position="26"/>
        <end position="480"/>
    </location>
</feature>
<comment type="caution">
    <text evidence="5">The sequence shown here is derived from an EMBL/GenBank/DDBJ whole genome shotgun (WGS) entry which is preliminary data.</text>
</comment>
<feature type="compositionally biased region" description="Low complexity" evidence="2">
    <location>
        <begin position="440"/>
        <end position="455"/>
    </location>
</feature>
<protein>
    <submittedName>
        <fullName evidence="5">Uncharacterized protein</fullName>
    </submittedName>
</protein>
<evidence type="ECO:0000313" key="6">
    <source>
        <dbReference type="Proteomes" id="UP000234335"/>
    </source>
</evidence>
<evidence type="ECO:0000256" key="2">
    <source>
        <dbReference type="SAM" id="MobiDB-lite"/>
    </source>
</evidence>
<organism evidence="5 6">
    <name type="scientific">Anaerococcus octavius</name>
    <dbReference type="NCBI Taxonomy" id="54007"/>
    <lineage>
        <taxon>Bacteria</taxon>
        <taxon>Bacillati</taxon>
        <taxon>Bacillota</taxon>
        <taxon>Tissierellia</taxon>
        <taxon>Tissierellales</taxon>
        <taxon>Peptoniphilaceae</taxon>
        <taxon>Anaerococcus</taxon>
    </lineage>
</organism>
<dbReference type="AlphaFoldDB" id="A0A2I1M6C1"/>
<evidence type="ECO:0000256" key="1">
    <source>
        <dbReference type="SAM" id="Coils"/>
    </source>
</evidence>
<feature type="region of interest" description="Disordered" evidence="2">
    <location>
        <begin position="377"/>
        <end position="455"/>
    </location>
</feature>
<keyword evidence="3" id="KW-0812">Transmembrane</keyword>
<accession>A0A2I1M6C1</accession>
<reference evidence="5 6" key="1">
    <citation type="submission" date="2017-12" db="EMBL/GenBank/DDBJ databases">
        <title>Phylogenetic diversity of female urinary microbiome.</title>
        <authorList>
            <person name="Thomas-White K."/>
            <person name="Wolfe A.J."/>
        </authorList>
    </citation>
    <scope>NUCLEOTIDE SEQUENCE [LARGE SCALE GENOMIC DNA]</scope>
    <source>
        <strain evidence="5 6">UMB0119</strain>
    </source>
</reference>
<evidence type="ECO:0000313" key="5">
    <source>
        <dbReference type="EMBL" id="PKZ15659.1"/>
    </source>
</evidence>
<name>A0A2I1M6C1_9FIRM</name>
<keyword evidence="1" id="KW-0175">Coiled coil</keyword>
<feature type="compositionally biased region" description="Basic and acidic residues" evidence="2">
    <location>
        <begin position="404"/>
        <end position="439"/>
    </location>
</feature>
<sequence length="480" mass="52190">MKRNRIAAGALALAMGLSAVAPSFAAEAKTTDAKEIKEAKKDLSSSELFQEQYKELLERTNKERNDYVAAKTAYDKADADLKAAKETLAKEYKAYEDIINPIAQRLNAYNNAVDRADQELALYSDVKLVINTEVVKVPTFTVTKDSSTGKDVYTVEYVEKEVKNPTLSAEAKAKPGYEAEFEAAKRRLENAKKDLEDIKGKLANAADQLQKVKAAEGARDVAQTNFDKAEAKLAEQKAANGKYIWENSLAEVKAAAEGYNVTIQATDKGIVVVKKDDKKEISAEQLAKLQKSIDKANETLKAVDLLKQFAPNTAKLNTAKLDALVAEQKATIAKAEAIIKGADKKVALISTAFAAEESKEDSKEEVTSEDVDALIKELDDNTDAINKEMENLDKQVKDEDEEKPADKDKDKKDEEKPADKEDKKDEDKKEDKKVEKTTVVEKSANKAAGSNAKTGIAGVAGVAGVLAAASVAYAASKKNN</sequence>
<evidence type="ECO:0000256" key="4">
    <source>
        <dbReference type="SAM" id="SignalP"/>
    </source>
</evidence>
<dbReference type="Proteomes" id="UP000234335">
    <property type="component" value="Unassembled WGS sequence"/>
</dbReference>
<feature type="signal peptide" evidence="4">
    <location>
        <begin position="1"/>
        <end position="25"/>
    </location>
</feature>
<keyword evidence="3" id="KW-1133">Transmembrane helix</keyword>
<feature type="transmembrane region" description="Helical" evidence="3">
    <location>
        <begin position="455"/>
        <end position="475"/>
    </location>
</feature>